<evidence type="ECO:0000313" key="5">
    <source>
        <dbReference type="Proteomes" id="UP000801492"/>
    </source>
</evidence>
<dbReference type="GO" id="GO:0140662">
    <property type="term" value="F:ATP-dependent protein folding chaperone"/>
    <property type="evidence" value="ECO:0007669"/>
    <property type="project" value="InterPro"/>
</dbReference>
<evidence type="ECO:0000256" key="2">
    <source>
        <dbReference type="ARBA" id="ARBA00022741"/>
    </source>
</evidence>
<keyword evidence="3" id="KW-0067">ATP-binding</keyword>
<reference evidence="4" key="1">
    <citation type="submission" date="2019-08" db="EMBL/GenBank/DDBJ databases">
        <title>The genome of the North American firefly Photinus pyralis.</title>
        <authorList>
            <consortium name="Photinus pyralis genome working group"/>
            <person name="Fallon T.R."/>
            <person name="Sander Lower S.E."/>
            <person name="Weng J.-K."/>
        </authorList>
    </citation>
    <scope>NUCLEOTIDE SEQUENCE</scope>
    <source>
        <strain evidence="4">TRF0915ILg1</strain>
        <tissue evidence="4">Whole body</tissue>
    </source>
</reference>
<evidence type="ECO:0000256" key="3">
    <source>
        <dbReference type="ARBA" id="ARBA00022840"/>
    </source>
</evidence>
<dbReference type="Pfam" id="PF00012">
    <property type="entry name" value="HSP70"/>
    <property type="match status" value="1"/>
</dbReference>
<dbReference type="InterPro" id="IPR013126">
    <property type="entry name" value="Hsp_70_fam"/>
</dbReference>
<keyword evidence="5" id="KW-1185">Reference proteome</keyword>
<comment type="caution">
    <text evidence="4">The sequence shown here is derived from an EMBL/GenBank/DDBJ whole genome shotgun (WGS) entry which is preliminary data.</text>
</comment>
<evidence type="ECO:0000256" key="1">
    <source>
        <dbReference type="ARBA" id="ARBA00007381"/>
    </source>
</evidence>
<protein>
    <submittedName>
        <fullName evidence="4">Uncharacterized protein</fullName>
    </submittedName>
</protein>
<sequence>MNSANTFDATKRLIARRFDNAEVKKDMKPSRSVNPDEAVAVRAAIQGDVTDVLLLDVYRCLWVSRF</sequence>
<dbReference type="GO" id="GO:0005524">
    <property type="term" value="F:ATP binding"/>
    <property type="evidence" value="ECO:0007669"/>
    <property type="project" value="UniProtKB-KW"/>
</dbReference>
<dbReference type="AlphaFoldDB" id="A0A8K0DP59"/>
<organism evidence="4 5">
    <name type="scientific">Ignelater luminosus</name>
    <name type="common">Cucubano</name>
    <name type="synonym">Pyrophorus luminosus</name>
    <dbReference type="NCBI Taxonomy" id="2038154"/>
    <lineage>
        <taxon>Eukaryota</taxon>
        <taxon>Metazoa</taxon>
        <taxon>Ecdysozoa</taxon>
        <taxon>Arthropoda</taxon>
        <taxon>Hexapoda</taxon>
        <taxon>Insecta</taxon>
        <taxon>Pterygota</taxon>
        <taxon>Neoptera</taxon>
        <taxon>Endopterygota</taxon>
        <taxon>Coleoptera</taxon>
        <taxon>Polyphaga</taxon>
        <taxon>Elateriformia</taxon>
        <taxon>Elateroidea</taxon>
        <taxon>Elateridae</taxon>
        <taxon>Agrypninae</taxon>
        <taxon>Pyrophorini</taxon>
        <taxon>Ignelater</taxon>
    </lineage>
</organism>
<accession>A0A8K0DP59</accession>
<proteinExistence type="inferred from homology"/>
<dbReference type="OrthoDB" id="2401965at2759"/>
<gene>
    <name evidence="4" type="ORF">ILUMI_02235</name>
</gene>
<comment type="similarity">
    <text evidence="1">Belongs to the heat shock protein 70 family.</text>
</comment>
<dbReference type="Proteomes" id="UP000801492">
    <property type="component" value="Unassembled WGS sequence"/>
</dbReference>
<evidence type="ECO:0000313" key="4">
    <source>
        <dbReference type="EMBL" id="KAF2903940.1"/>
    </source>
</evidence>
<name>A0A8K0DP59_IGNLU</name>
<keyword evidence="2" id="KW-0547">Nucleotide-binding</keyword>
<dbReference type="EMBL" id="VTPC01000894">
    <property type="protein sequence ID" value="KAF2903940.1"/>
    <property type="molecule type" value="Genomic_DNA"/>
</dbReference>